<dbReference type="PANTHER" id="PTHR35312:SF1">
    <property type="entry name" value="OS07G0641800 PROTEIN"/>
    <property type="match status" value="1"/>
</dbReference>
<feature type="chain" id="PRO_5044787202" evidence="1">
    <location>
        <begin position="18"/>
        <end position="119"/>
    </location>
</feature>
<keyword evidence="1" id="KW-0732">Signal</keyword>
<feature type="signal peptide" evidence="1">
    <location>
        <begin position="1"/>
        <end position="17"/>
    </location>
</feature>
<comment type="caution">
    <text evidence="2">The sequence shown here is derived from an EMBL/GenBank/DDBJ whole genome shotgun (WGS) entry which is preliminary data.</text>
</comment>
<gene>
    <name evidence="2" type="ORF">ACJIZ3_017486</name>
</gene>
<dbReference type="PANTHER" id="PTHR35312">
    <property type="entry name" value="OS07G0641800 PROTEIN"/>
    <property type="match status" value="1"/>
</dbReference>
<evidence type="ECO:0000256" key="1">
    <source>
        <dbReference type="SAM" id="SignalP"/>
    </source>
</evidence>
<evidence type="ECO:0000313" key="3">
    <source>
        <dbReference type="Proteomes" id="UP001634393"/>
    </source>
</evidence>
<keyword evidence="3" id="KW-1185">Reference proteome</keyword>
<dbReference type="AlphaFoldDB" id="A0ABD3SVQ4"/>
<dbReference type="Proteomes" id="UP001634393">
    <property type="component" value="Unassembled WGS sequence"/>
</dbReference>
<protein>
    <submittedName>
        <fullName evidence="2">Uncharacterized protein</fullName>
    </submittedName>
</protein>
<proteinExistence type="predicted"/>
<accession>A0ABD3SVQ4</accession>
<dbReference type="EMBL" id="JBJXBP010000005">
    <property type="protein sequence ID" value="KAL3828684.1"/>
    <property type="molecule type" value="Genomic_DNA"/>
</dbReference>
<name>A0ABD3SVQ4_9LAMI</name>
<organism evidence="2 3">
    <name type="scientific">Penstemon smallii</name>
    <dbReference type="NCBI Taxonomy" id="265156"/>
    <lineage>
        <taxon>Eukaryota</taxon>
        <taxon>Viridiplantae</taxon>
        <taxon>Streptophyta</taxon>
        <taxon>Embryophyta</taxon>
        <taxon>Tracheophyta</taxon>
        <taxon>Spermatophyta</taxon>
        <taxon>Magnoliopsida</taxon>
        <taxon>eudicotyledons</taxon>
        <taxon>Gunneridae</taxon>
        <taxon>Pentapetalae</taxon>
        <taxon>asterids</taxon>
        <taxon>lamiids</taxon>
        <taxon>Lamiales</taxon>
        <taxon>Plantaginaceae</taxon>
        <taxon>Cheloneae</taxon>
        <taxon>Penstemon</taxon>
    </lineage>
</organism>
<sequence>MMLVAMLAIYFFSLLQRNSLYSIQFLSFNHLKKSWSLARQYMALKEKVGAAEAEIFCKAFQQVYKKLVYEELTQNAARSFINSIYLLAVLMEKVLLLDVELLTCRSYNTLVWDGFCNLI</sequence>
<evidence type="ECO:0000313" key="2">
    <source>
        <dbReference type="EMBL" id="KAL3828684.1"/>
    </source>
</evidence>
<reference evidence="2 3" key="1">
    <citation type="submission" date="2024-12" db="EMBL/GenBank/DDBJ databases">
        <title>The unique morphological basis and parallel evolutionary history of personate flowers in Penstemon.</title>
        <authorList>
            <person name="Depatie T.H."/>
            <person name="Wessinger C.A."/>
        </authorList>
    </citation>
    <scope>NUCLEOTIDE SEQUENCE [LARGE SCALE GENOMIC DNA]</scope>
    <source>
        <strain evidence="2">WTNN_2</strain>
        <tissue evidence="2">Leaf</tissue>
    </source>
</reference>